<sequence>MTDSVTLLQQVAAQLQQEGKTPSLALFRARLAGQISAPQLFSAYQHWRANPIFASGSALNKKQNTAPTEQASSELADNDIVTSIATRLARIEAKLDQILTKLEQP</sequence>
<name>A0A1E7Q8Z4_9GAMM</name>
<evidence type="ECO:0000313" key="2">
    <source>
        <dbReference type="Proteomes" id="UP000242258"/>
    </source>
</evidence>
<protein>
    <recommendedName>
        <fullName evidence="3">KfrA N-terminal DNA-binding domain-containing protein</fullName>
    </recommendedName>
</protein>
<keyword evidence="2" id="KW-1185">Reference proteome</keyword>
<reference evidence="2" key="1">
    <citation type="submission" date="2016-09" db="EMBL/GenBank/DDBJ databases">
        <authorList>
            <person name="Wan X."/>
            <person name="Hou S."/>
        </authorList>
    </citation>
    <scope>NUCLEOTIDE SEQUENCE [LARGE SCALE GENOMIC DNA]</scope>
    <source>
        <strain evidence="2">KH87</strain>
    </source>
</reference>
<dbReference type="OrthoDB" id="6314559at2"/>
<proteinExistence type="predicted"/>
<dbReference type="Proteomes" id="UP000242258">
    <property type="component" value="Unassembled WGS sequence"/>
</dbReference>
<dbReference type="EMBL" id="MKEK01000001">
    <property type="protein sequence ID" value="OEY70600.1"/>
    <property type="molecule type" value="Genomic_DNA"/>
</dbReference>
<gene>
    <name evidence="1" type="ORF">BI198_14255</name>
</gene>
<dbReference type="RefSeq" id="WP_070050154.1">
    <property type="nucleotide sequence ID" value="NZ_CBCSDO010000002.1"/>
</dbReference>
<dbReference type="AlphaFoldDB" id="A0A1E7Q8Z4"/>
<evidence type="ECO:0008006" key="3">
    <source>
        <dbReference type="Google" id="ProtNLM"/>
    </source>
</evidence>
<comment type="caution">
    <text evidence="1">The sequence shown here is derived from an EMBL/GenBank/DDBJ whole genome shotgun (WGS) entry which is preliminary data.</text>
</comment>
<dbReference type="STRING" id="1628148.BI198_14255"/>
<organism evidence="1 2">
    <name type="scientific">Rheinheimera salexigens</name>
    <dbReference type="NCBI Taxonomy" id="1628148"/>
    <lineage>
        <taxon>Bacteria</taxon>
        <taxon>Pseudomonadati</taxon>
        <taxon>Pseudomonadota</taxon>
        <taxon>Gammaproteobacteria</taxon>
        <taxon>Chromatiales</taxon>
        <taxon>Chromatiaceae</taxon>
        <taxon>Rheinheimera</taxon>
    </lineage>
</organism>
<evidence type="ECO:0000313" key="1">
    <source>
        <dbReference type="EMBL" id="OEY70600.1"/>
    </source>
</evidence>
<accession>A0A1E7Q8Z4</accession>